<evidence type="ECO:0000313" key="2">
    <source>
        <dbReference type="Proteomes" id="UP000352698"/>
    </source>
</evidence>
<dbReference type="AlphaFoldDB" id="A0A7Z9AU96"/>
<protein>
    <submittedName>
        <fullName evidence="1">Uncharacterized protein</fullName>
    </submittedName>
</protein>
<dbReference type="RefSeq" id="WP_010738248.1">
    <property type="nucleotide sequence ID" value="NZ_CABEEP010000001.1"/>
</dbReference>
<dbReference type="EMBL" id="CABEEP010000001">
    <property type="protein sequence ID" value="VTQ61231.1"/>
    <property type="molecule type" value="Genomic_DNA"/>
</dbReference>
<proteinExistence type="predicted"/>
<gene>
    <name evidence="1" type="ORF">NCTC12204_00766</name>
</gene>
<accession>A0A7Z9AU96</accession>
<comment type="caution">
    <text evidence="1">The sequence shown here is derived from an EMBL/GenBank/DDBJ whole genome shotgun (WGS) entry which is preliminary data.</text>
</comment>
<dbReference type="Proteomes" id="UP000352698">
    <property type="component" value="Unassembled WGS sequence"/>
</dbReference>
<organism evidence="1 2">
    <name type="scientific">Enterococcus hirae</name>
    <dbReference type="NCBI Taxonomy" id="1354"/>
    <lineage>
        <taxon>Bacteria</taxon>
        <taxon>Bacillati</taxon>
        <taxon>Bacillota</taxon>
        <taxon>Bacilli</taxon>
        <taxon>Lactobacillales</taxon>
        <taxon>Enterococcaceae</taxon>
        <taxon>Enterococcus</taxon>
    </lineage>
</organism>
<name>A0A7Z9AU96_ENTHR</name>
<evidence type="ECO:0000313" key="1">
    <source>
        <dbReference type="EMBL" id="VTQ61231.1"/>
    </source>
</evidence>
<reference evidence="1 2" key="1">
    <citation type="submission" date="2019-05" db="EMBL/GenBank/DDBJ databases">
        <authorList>
            <consortium name="Pathogen Informatics"/>
        </authorList>
    </citation>
    <scope>NUCLEOTIDE SEQUENCE [LARGE SCALE GENOMIC DNA]</scope>
    <source>
        <strain evidence="1 2">NCTC12204</strain>
    </source>
</reference>
<sequence length="70" mass="7827">MSQVNKSTNELAVDLVIAWLNHEKEVAYESGRTSVKGQAKSVKEVAQAYLDFSYTLVNGKLPDNLENQKK</sequence>